<accession>A0AAN7BQN1</accession>
<feature type="compositionally biased region" description="Polar residues" evidence="1">
    <location>
        <begin position="137"/>
        <end position="147"/>
    </location>
</feature>
<feature type="region of interest" description="Disordered" evidence="1">
    <location>
        <begin position="84"/>
        <end position="108"/>
    </location>
</feature>
<reference evidence="2" key="2">
    <citation type="submission" date="2023-05" db="EMBL/GenBank/DDBJ databases">
        <authorList>
            <consortium name="Lawrence Berkeley National Laboratory"/>
            <person name="Steindorff A."/>
            <person name="Hensen N."/>
            <person name="Bonometti L."/>
            <person name="Westerberg I."/>
            <person name="Brannstrom I.O."/>
            <person name="Guillou S."/>
            <person name="Cros-Aarteil S."/>
            <person name="Calhoun S."/>
            <person name="Haridas S."/>
            <person name="Kuo A."/>
            <person name="Mondo S."/>
            <person name="Pangilinan J."/>
            <person name="Riley R."/>
            <person name="Labutti K."/>
            <person name="Andreopoulos B."/>
            <person name="Lipzen A."/>
            <person name="Chen C."/>
            <person name="Yanf M."/>
            <person name="Daum C."/>
            <person name="Ng V."/>
            <person name="Clum A."/>
            <person name="Ohm R."/>
            <person name="Martin F."/>
            <person name="Silar P."/>
            <person name="Natvig D."/>
            <person name="Lalanne C."/>
            <person name="Gautier V."/>
            <person name="Ament-Velasquez S.L."/>
            <person name="Kruys A."/>
            <person name="Hutchinson M.I."/>
            <person name="Powell A.J."/>
            <person name="Barry K."/>
            <person name="Miller A.N."/>
            <person name="Grigoriev I.V."/>
            <person name="Debuchy R."/>
            <person name="Gladieux P."/>
            <person name="Thoren M.H."/>
            <person name="Johannesson H."/>
        </authorList>
    </citation>
    <scope>NUCLEOTIDE SEQUENCE</scope>
    <source>
        <strain evidence="2">CBS 990.96</strain>
    </source>
</reference>
<sequence length="426" mass="48877">MFVHRQITFSHPFVQGLEHKMDANTGLPSISSLNLPSVHPSPPPTPLSDMVDHKIWAPPTPPSTPSPHDCQSLPPIAELLKTIPSAPSRTPTPAPSPTTGSCGQPQQWPGVHTLGTLYNAQAALGTRSYSLPEISYRPTTPVRSSSVPDIRYWTGNSGVGPARVQPRRNSRQEPYARASELVRTKKSKKAEMEPQSSESEDNTPARNNTKYTDEQNHFLIYHHDDLEWGWKDIQEAYMQRWPDKGKEQPSRTGTALQCAFYRTNAYIPAMFPGTDLLVLGYHQDFIHGKPMQRAKDSFNRELSRESYELWQIYDGVPNLLEEVKVRAMEVARKLSLRYPEEMLNYDWVRPEDKLKAEIIAAKRQIQRQEWKQRFCFEAYKNGTLLHRRPQYVSPSFQGTPEPRYQHYSEPTPQHLHNLSIRINYTR</sequence>
<evidence type="ECO:0000313" key="2">
    <source>
        <dbReference type="EMBL" id="KAK4227729.1"/>
    </source>
</evidence>
<evidence type="ECO:0000256" key="1">
    <source>
        <dbReference type="SAM" id="MobiDB-lite"/>
    </source>
</evidence>
<evidence type="ECO:0000313" key="3">
    <source>
        <dbReference type="Proteomes" id="UP001301958"/>
    </source>
</evidence>
<protein>
    <submittedName>
        <fullName evidence="2">Uncharacterized protein</fullName>
    </submittedName>
</protein>
<feature type="region of interest" description="Disordered" evidence="1">
    <location>
        <begin position="134"/>
        <end position="210"/>
    </location>
</feature>
<name>A0AAN7BQN1_9PEZI</name>
<reference evidence="2" key="1">
    <citation type="journal article" date="2023" name="Mol. Phylogenet. Evol.">
        <title>Genome-scale phylogeny and comparative genomics of the fungal order Sordariales.</title>
        <authorList>
            <person name="Hensen N."/>
            <person name="Bonometti L."/>
            <person name="Westerberg I."/>
            <person name="Brannstrom I.O."/>
            <person name="Guillou S."/>
            <person name="Cros-Aarteil S."/>
            <person name="Calhoun S."/>
            <person name="Haridas S."/>
            <person name="Kuo A."/>
            <person name="Mondo S."/>
            <person name="Pangilinan J."/>
            <person name="Riley R."/>
            <person name="LaButti K."/>
            <person name="Andreopoulos B."/>
            <person name="Lipzen A."/>
            <person name="Chen C."/>
            <person name="Yan M."/>
            <person name="Daum C."/>
            <person name="Ng V."/>
            <person name="Clum A."/>
            <person name="Steindorff A."/>
            <person name="Ohm R.A."/>
            <person name="Martin F."/>
            <person name="Silar P."/>
            <person name="Natvig D.O."/>
            <person name="Lalanne C."/>
            <person name="Gautier V."/>
            <person name="Ament-Velasquez S.L."/>
            <person name="Kruys A."/>
            <person name="Hutchinson M.I."/>
            <person name="Powell A.J."/>
            <person name="Barry K."/>
            <person name="Miller A.N."/>
            <person name="Grigoriev I.V."/>
            <person name="Debuchy R."/>
            <person name="Gladieux P."/>
            <person name="Hiltunen Thoren M."/>
            <person name="Johannesson H."/>
        </authorList>
    </citation>
    <scope>NUCLEOTIDE SEQUENCE</scope>
    <source>
        <strain evidence="2">CBS 990.96</strain>
    </source>
</reference>
<feature type="compositionally biased region" description="Polar residues" evidence="1">
    <location>
        <begin position="194"/>
        <end position="210"/>
    </location>
</feature>
<dbReference type="Proteomes" id="UP001301958">
    <property type="component" value="Unassembled WGS sequence"/>
</dbReference>
<proteinExistence type="predicted"/>
<keyword evidence="3" id="KW-1185">Reference proteome</keyword>
<organism evidence="2 3">
    <name type="scientific">Podospora fimiseda</name>
    <dbReference type="NCBI Taxonomy" id="252190"/>
    <lineage>
        <taxon>Eukaryota</taxon>
        <taxon>Fungi</taxon>
        <taxon>Dikarya</taxon>
        <taxon>Ascomycota</taxon>
        <taxon>Pezizomycotina</taxon>
        <taxon>Sordariomycetes</taxon>
        <taxon>Sordariomycetidae</taxon>
        <taxon>Sordariales</taxon>
        <taxon>Podosporaceae</taxon>
        <taxon>Podospora</taxon>
    </lineage>
</organism>
<comment type="caution">
    <text evidence="2">The sequence shown here is derived from an EMBL/GenBank/DDBJ whole genome shotgun (WGS) entry which is preliminary data.</text>
</comment>
<gene>
    <name evidence="2" type="ORF">QBC38DRAFT_186265</name>
</gene>
<dbReference type="EMBL" id="MU865328">
    <property type="protein sequence ID" value="KAK4227729.1"/>
    <property type="molecule type" value="Genomic_DNA"/>
</dbReference>
<dbReference type="AlphaFoldDB" id="A0AAN7BQN1"/>